<organism evidence="1 2">
    <name type="scientific">Lecanicillium saksenae</name>
    <dbReference type="NCBI Taxonomy" id="468837"/>
    <lineage>
        <taxon>Eukaryota</taxon>
        <taxon>Fungi</taxon>
        <taxon>Dikarya</taxon>
        <taxon>Ascomycota</taxon>
        <taxon>Pezizomycotina</taxon>
        <taxon>Sordariomycetes</taxon>
        <taxon>Hypocreomycetidae</taxon>
        <taxon>Hypocreales</taxon>
        <taxon>Cordycipitaceae</taxon>
        <taxon>Lecanicillium</taxon>
    </lineage>
</organism>
<accession>A0ACC1RA08</accession>
<proteinExistence type="predicted"/>
<comment type="caution">
    <text evidence="1">The sequence shown here is derived from an EMBL/GenBank/DDBJ whole genome shotgun (WGS) entry which is preliminary data.</text>
</comment>
<evidence type="ECO:0000313" key="2">
    <source>
        <dbReference type="Proteomes" id="UP001148737"/>
    </source>
</evidence>
<gene>
    <name evidence="1" type="ORF">NLG97_g464</name>
</gene>
<keyword evidence="2" id="KW-1185">Reference proteome</keyword>
<sequence>MAAMIQTYPQQTSTATMLQTRPASATAMLPGNQNRQGNQYGHTSRASYGNVPTGYRGSSGPGQPRSFNQLNHNMQWQQYAAYRANSSSAVPTTNAFDTTGQYRGHASNGSGYNFNLTAPSNVTRDDSAITRGFTAQQSPYYNASANGKAVPDRYRRANAQTLQHNRSQSTNLPATSGMYQLQNGSVSVPNLSNATNGASQHSAEELYNRAAQEEAMRLRRRSMQSLDTLDYTQGPLPVIRPSSAGRSSSAGRPSSAGRRVDQTTNSSTLAPATVVHSRNGSSDSVSSHRSTSSRPSSPVALVQACYDAC</sequence>
<protein>
    <submittedName>
        <fullName evidence="1">Uncharacterized protein</fullName>
    </submittedName>
</protein>
<reference evidence="1" key="1">
    <citation type="submission" date="2022-07" db="EMBL/GenBank/DDBJ databases">
        <title>Genome Sequence of Lecanicillium saksenae.</title>
        <authorList>
            <person name="Buettner E."/>
        </authorList>
    </citation>
    <scope>NUCLEOTIDE SEQUENCE</scope>
    <source>
        <strain evidence="1">VT-O1</strain>
    </source>
</reference>
<dbReference type="Proteomes" id="UP001148737">
    <property type="component" value="Unassembled WGS sequence"/>
</dbReference>
<dbReference type="EMBL" id="JANAKD010000015">
    <property type="protein sequence ID" value="KAJ3499300.1"/>
    <property type="molecule type" value="Genomic_DNA"/>
</dbReference>
<evidence type="ECO:0000313" key="1">
    <source>
        <dbReference type="EMBL" id="KAJ3499300.1"/>
    </source>
</evidence>
<name>A0ACC1RA08_9HYPO</name>